<dbReference type="InterPro" id="IPR020831">
    <property type="entry name" value="GlycerAld/Erythrose_P_DH"/>
</dbReference>
<comment type="caution">
    <text evidence="8">The sequence shown here is derived from an EMBL/GenBank/DDBJ whole genome shotgun (WGS) entry which is preliminary data.</text>
</comment>
<evidence type="ECO:0000313" key="8">
    <source>
        <dbReference type="EMBL" id="KAJ4941356.1"/>
    </source>
</evidence>
<dbReference type="EC" id="1.2.1.12" evidence="3"/>
<dbReference type="EMBL" id="JAMYWD010001636">
    <property type="protein sequence ID" value="KAJ4941356.1"/>
    <property type="molecule type" value="Genomic_DNA"/>
</dbReference>
<dbReference type="InterPro" id="IPR020828">
    <property type="entry name" value="GlycerAld_3-P_DH_NAD(P)-bd"/>
</dbReference>
<dbReference type="PANTHER" id="PTHR10836">
    <property type="entry name" value="GLYCERALDEHYDE 3-PHOSPHATE DEHYDROGENASE"/>
    <property type="match status" value="1"/>
</dbReference>
<dbReference type="GO" id="GO:0004365">
    <property type="term" value="F:glyceraldehyde-3-phosphate dehydrogenase (NAD+) (phosphorylating) activity"/>
    <property type="evidence" value="ECO:0007669"/>
    <property type="project" value="UniProtKB-EC"/>
</dbReference>
<dbReference type="AlphaFoldDB" id="A0A9Q0GKN3"/>
<evidence type="ECO:0000259" key="7">
    <source>
        <dbReference type="SMART" id="SM00846"/>
    </source>
</evidence>
<proteinExistence type="inferred from homology"/>
<evidence type="ECO:0000313" key="9">
    <source>
        <dbReference type="Proteomes" id="UP001141806"/>
    </source>
</evidence>
<dbReference type="GO" id="GO:0006096">
    <property type="term" value="P:glycolytic process"/>
    <property type="evidence" value="ECO:0007669"/>
    <property type="project" value="UniProtKB-KW"/>
</dbReference>
<evidence type="ECO:0000256" key="5">
    <source>
        <dbReference type="ARBA" id="ARBA00023027"/>
    </source>
</evidence>
<dbReference type="PANTHER" id="PTHR10836:SF112">
    <property type="entry name" value="GLYCERALDEHYDE-3-PHOSPHATE DEHYDROGENASE GAPC1, CYTOSOLIC-RELATED"/>
    <property type="match status" value="1"/>
</dbReference>
<dbReference type="GO" id="GO:0051287">
    <property type="term" value="F:NAD binding"/>
    <property type="evidence" value="ECO:0007669"/>
    <property type="project" value="InterPro"/>
</dbReference>
<dbReference type="GO" id="GO:0005829">
    <property type="term" value="C:cytosol"/>
    <property type="evidence" value="ECO:0007669"/>
    <property type="project" value="TreeGrafter"/>
</dbReference>
<accession>A0A9Q0GKN3</accession>
<protein>
    <recommendedName>
        <fullName evidence="3">glyceraldehyde-3-phosphate dehydrogenase (phosphorylating)</fullName>
        <ecNumber evidence="3">1.2.1.12</ecNumber>
    </recommendedName>
</protein>
<dbReference type="Proteomes" id="UP001141806">
    <property type="component" value="Unassembled WGS sequence"/>
</dbReference>
<evidence type="ECO:0000256" key="6">
    <source>
        <dbReference type="ARBA" id="ARBA00023152"/>
    </source>
</evidence>
<comment type="pathway">
    <text evidence="1">Carbohydrate degradation; glycolysis; pyruvate from D-glyceraldehyde 3-phosphate: step 1/5.</text>
</comment>
<dbReference type="OrthoDB" id="1152826at2759"/>
<name>A0A9Q0GKN3_9MAGN</name>
<evidence type="ECO:0000256" key="3">
    <source>
        <dbReference type="ARBA" id="ARBA00013119"/>
    </source>
</evidence>
<gene>
    <name evidence="8" type="ORF">NE237_026742</name>
</gene>
<dbReference type="Pfam" id="PF00044">
    <property type="entry name" value="Gp_dh_N"/>
    <property type="match status" value="1"/>
</dbReference>
<dbReference type="Gene3D" id="3.40.50.720">
    <property type="entry name" value="NAD(P)-binding Rossmann-like Domain"/>
    <property type="match status" value="1"/>
</dbReference>
<keyword evidence="5" id="KW-0520">NAD</keyword>
<evidence type="ECO:0000256" key="4">
    <source>
        <dbReference type="ARBA" id="ARBA00023002"/>
    </source>
</evidence>
<dbReference type="SUPFAM" id="SSF51735">
    <property type="entry name" value="NAD(P)-binding Rossmann-fold domains"/>
    <property type="match status" value="1"/>
</dbReference>
<dbReference type="SMART" id="SM00846">
    <property type="entry name" value="Gp_dh_N"/>
    <property type="match status" value="1"/>
</dbReference>
<feature type="domain" description="Glyceraldehyde 3-phosphate dehydrogenase NAD(P) binding" evidence="7">
    <location>
        <begin position="126"/>
        <end position="229"/>
    </location>
</feature>
<organism evidence="8 9">
    <name type="scientific">Protea cynaroides</name>
    <dbReference type="NCBI Taxonomy" id="273540"/>
    <lineage>
        <taxon>Eukaryota</taxon>
        <taxon>Viridiplantae</taxon>
        <taxon>Streptophyta</taxon>
        <taxon>Embryophyta</taxon>
        <taxon>Tracheophyta</taxon>
        <taxon>Spermatophyta</taxon>
        <taxon>Magnoliopsida</taxon>
        <taxon>Proteales</taxon>
        <taxon>Proteaceae</taxon>
        <taxon>Protea</taxon>
    </lineage>
</organism>
<reference evidence="8" key="1">
    <citation type="journal article" date="2023" name="Plant J.">
        <title>The genome of the king protea, Protea cynaroides.</title>
        <authorList>
            <person name="Chang J."/>
            <person name="Duong T.A."/>
            <person name="Schoeman C."/>
            <person name="Ma X."/>
            <person name="Roodt D."/>
            <person name="Barker N."/>
            <person name="Li Z."/>
            <person name="Van de Peer Y."/>
            <person name="Mizrachi E."/>
        </authorList>
    </citation>
    <scope>NUCLEOTIDE SEQUENCE</scope>
    <source>
        <tissue evidence="8">Young leaves</tissue>
    </source>
</reference>
<sequence length="231" mass="25307">MRGERSATPTSSMSQARLPCAHKGLVLLQGHACKHQFSRPCRKHARKLIGPVLAQGHARRLAGPMLEQGHAASMPTGFRTRARARTCRKHARRLAGPVLEQGHAASMPAGSQDPCSIKGHAASMPTGFGRIGCLVARVALQRDDVELVAVNNPFITIDYMAYMFKYDTVHGQCKHHNLKVQEPKTLLFGEKPVVCDRRIDSAADTKNQCSTIAVTGFSEEKISSHRRSIQP</sequence>
<comment type="similarity">
    <text evidence="2">Belongs to the glyceraldehyde-3-phosphate dehydrogenase family.</text>
</comment>
<evidence type="ECO:0000256" key="2">
    <source>
        <dbReference type="ARBA" id="ARBA00007406"/>
    </source>
</evidence>
<keyword evidence="9" id="KW-1185">Reference proteome</keyword>
<keyword evidence="6" id="KW-0324">Glycolysis</keyword>
<evidence type="ECO:0000256" key="1">
    <source>
        <dbReference type="ARBA" id="ARBA00004869"/>
    </source>
</evidence>
<keyword evidence="4" id="KW-0560">Oxidoreductase</keyword>
<dbReference type="InterPro" id="IPR036291">
    <property type="entry name" value="NAD(P)-bd_dom_sf"/>
</dbReference>